<organism evidence="9 10">
    <name type="scientific">Cellulomonas septica</name>
    <dbReference type="NCBI Taxonomy" id="285080"/>
    <lineage>
        <taxon>Bacteria</taxon>
        <taxon>Bacillati</taxon>
        <taxon>Actinomycetota</taxon>
        <taxon>Actinomycetes</taxon>
        <taxon>Micrococcales</taxon>
        <taxon>Cellulomonadaceae</taxon>
        <taxon>Cellulomonas</taxon>
    </lineage>
</organism>
<evidence type="ECO:0000313" key="10">
    <source>
        <dbReference type="Proteomes" id="UP000777774"/>
    </source>
</evidence>
<dbReference type="PANTHER" id="PTHR43337:SF1">
    <property type="entry name" value="XANTHINE_URACIL PERMEASE C887.17-RELATED"/>
    <property type="match status" value="1"/>
</dbReference>
<feature type="transmembrane region" description="Helical" evidence="8">
    <location>
        <begin position="475"/>
        <end position="493"/>
    </location>
</feature>
<comment type="subcellular location">
    <subcellularLocation>
        <location evidence="1">Endomembrane system</location>
        <topology evidence="1">Multi-pass membrane protein</topology>
    </subcellularLocation>
</comment>
<feature type="transmembrane region" description="Helical" evidence="8">
    <location>
        <begin position="40"/>
        <end position="59"/>
    </location>
</feature>
<feature type="transmembrane region" description="Helical" evidence="8">
    <location>
        <begin position="106"/>
        <end position="127"/>
    </location>
</feature>
<feature type="transmembrane region" description="Helical" evidence="8">
    <location>
        <begin position="406"/>
        <end position="425"/>
    </location>
</feature>
<dbReference type="InterPro" id="IPR045018">
    <property type="entry name" value="Azg-like"/>
</dbReference>
<feature type="transmembrane region" description="Helical" evidence="8">
    <location>
        <begin position="437"/>
        <end position="463"/>
    </location>
</feature>
<dbReference type="EMBL" id="JAAXOY010000037">
    <property type="protein sequence ID" value="NKY38558.1"/>
    <property type="molecule type" value="Genomic_DNA"/>
</dbReference>
<feature type="region of interest" description="Disordered" evidence="7">
    <location>
        <begin position="1"/>
        <end position="20"/>
    </location>
</feature>
<accession>A0ABX1JW66</accession>
<proteinExistence type="inferred from homology"/>
<evidence type="ECO:0000256" key="1">
    <source>
        <dbReference type="ARBA" id="ARBA00004127"/>
    </source>
</evidence>
<sequence>MASPSAPVAQDETPAPPRNAVDRYFKITERGSTIGTEIRGGLVTFFTMSYIIVLNPLIIGTVASDGGNGAFLGGGDAPNLAAVAATTALVAGVMSILMGAVANFPLALAAGLGLNAVVTYSIAFLPGMTWPDAMGIVVLEGLIILVLVLTGFREAVFRAVPVELKTAISVGIGLFIAFIGLVDSGFVRIPSSLATPVELGIAGSLGSWPLLVFSVGLITAIVLMVRKVKGAILIAIATATVLSIIVEAITKVGPSTPDGSNPGGWKLNTPAIPDQVVATPDFSLLGQFSLFGSFERIGAVAVILLVFSLLLADFFDTMGTMVAIGGEAGLLDKDGNPPRTKQILIVDSLAAAAGGAGSVSSNTSYIESAAGVGDGARTGLAAITTGVAFLLATFLAPLVDVIPFEAATPALVVVGFLMVMQISGIDWKNFEVAIPAFLTIVLMPFAYSITVGMGAGVIAFVVIKLALGKAKVVHPLMWGAAALFVVYFLLGPIKDALGV</sequence>
<comment type="similarity">
    <text evidence="2">Belongs to the nucleobase:cation symporter-2 (NCS2) (TC 2.A.40) family. Azg-like subfamily.</text>
</comment>
<dbReference type="Proteomes" id="UP000777774">
    <property type="component" value="Unassembled WGS sequence"/>
</dbReference>
<evidence type="ECO:0000313" key="9">
    <source>
        <dbReference type="EMBL" id="NKY38558.1"/>
    </source>
</evidence>
<dbReference type="RefSeq" id="WP_168677523.1">
    <property type="nucleotide sequence ID" value="NZ_JAAXOY010000037.1"/>
</dbReference>
<comment type="caution">
    <text evidence="9">The sequence shown here is derived from an EMBL/GenBank/DDBJ whole genome shotgun (WGS) entry which is preliminary data.</text>
</comment>
<dbReference type="PANTHER" id="PTHR43337">
    <property type="entry name" value="XANTHINE/URACIL PERMEASE C887.17-RELATED"/>
    <property type="match status" value="1"/>
</dbReference>
<evidence type="ECO:0000256" key="8">
    <source>
        <dbReference type="SAM" id="Phobius"/>
    </source>
</evidence>
<keyword evidence="4 8" id="KW-0812">Transmembrane</keyword>
<keyword evidence="3" id="KW-0813">Transport</keyword>
<protein>
    <submittedName>
        <fullName evidence="9">NCS2 family permease</fullName>
    </submittedName>
</protein>
<feature type="transmembrane region" description="Helical" evidence="8">
    <location>
        <begin position="343"/>
        <end position="360"/>
    </location>
</feature>
<evidence type="ECO:0000256" key="7">
    <source>
        <dbReference type="SAM" id="MobiDB-lite"/>
    </source>
</evidence>
<keyword evidence="6 8" id="KW-0472">Membrane</keyword>
<keyword evidence="10" id="KW-1185">Reference proteome</keyword>
<feature type="transmembrane region" description="Helical" evidence="8">
    <location>
        <begin position="164"/>
        <end position="187"/>
    </location>
</feature>
<name>A0ABX1JW66_9CELL</name>
<dbReference type="Pfam" id="PF00860">
    <property type="entry name" value="Xan_ur_permease"/>
    <property type="match status" value="1"/>
</dbReference>
<reference evidence="9 10" key="1">
    <citation type="submission" date="2020-04" db="EMBL/GenBank/DDBJ databases">
        <title>MicrobeNet Type strains.</title>
        <authorList>
            <person name="Nicholson A.C."/>
        </authorList>
    </citation>
    <scope>NUCLEOTIDE SEQUENCE [LARGE SCALE GENOMIC DNA]</scope>
    <source>
        <strain evidence="9 10">ATCC BAA-787</strain>
    </source>
</reference>
<evidence type="ECO:0000256" key="2">
    <source>
        <dbReference type="ARBA" id="ARBA00005697"/>
    </source>
</evidence>
<evidence type="ECO:0000256" key="3">
    <source>
        <dbReference type="ARBA" id="ARBA00022448"/>
    </source>
</evidence>
<evidence type="ECO:0000256" key="4">
    <source>
        <dbReference type="ARBA" id="ARBA00022692"/>
    </source>
</evidence>
<feature type="transmembrane region" description="Helical" evidence="8">
    <location>
        <begin position="79"/>
        <end position="99"/>
    </location>
</feature>
<feature type="transmembrane region" description="Helical" evidence="8">
    <location>
        <begin position="133"/>
        <end position="152"/>
    </location>
</feature>
<evidence type="ECO:0000256" key="6">
    <source>
        <dbReference type="ARBA" id="ARBA00023136"/>
    </source>
</evidence>
<evidence type="ECO:0000256" key="5">
    <source>
        <dbReference type="ARBA" id="ARBA00022989"/>
    </source>
</evidence>
<feature type="transmembrane region" description="Helical" evidence="8">
    <location>
        <begin position="380"/>
        <end position="399"/>
    </location>
</feature>
<gene>
    <name evidence="9" type="ORF">HGA02_03185</name>
</gene>
<dbReference type="InterPro" id="IPR006043">
    <property type="entry name" value="NCS2"/>
</dbReference>
<feature type="transmembrane region" description="Helical" evidence="8">
    <location>
        <begin position="207"/>
        <end position="225"/>
    </location>
</feature>
<feature type="transmembrane region" description="Helical" evidence="8">
    <location>
        <begin position="232"/>
        <end position="250"/>
    </location>
</feature>
<keyword evidence="5 8" id="KW-1133">Transmembrane helix</keyword>
<feature type="transmembrane region" description="Helical" evidence="8">
    <location>
        <begin position="297"/>
        <end position="315"/>
    </location>
</feature>